<proteinExistence type="predicted"/>
<accession>A0A6A6F2W4</accession>
<dbReference type="EMBL" id="ML992716">
    <property type="protein sequence ID" value="KAF2206657.1"/>
    <property type="molecule type" value="Genomic_DNA"/>
</dbReference>
<dbReference type="InterPro" id="IPR056795">
    <property type="entry name" value="PAC1-like_LisH-like_dom"/>
</dbReference>
<dbReference type="PROSITE" id="PS50896">
    <property type="entry name" value="LISH"/>
    <property type="match status" value="1"/>
</dbReference>
<dbReference type="Pfam" id="PF24951">
    <property type="entry name" value="LisH_PAC1"/>
    <property type="match status" value="1"/>
</dbReference>
<gene>
    <name evidence="2" type="ORF">CERZMDRAFT_89147</name>
</gene>
<name>A0A6A6F2W4_9PEZI</name>
<reference evidence="2" key="1">
    <citation type="journal article" date="2020" name="Stud. Mycol.">
        <title>101 Dothideomycetes genomes: a test case for predicting lifestyles and emergence of pathogens.</title>
        <authorList>
            <person name="Haridas S."/>
            <person name="Albert R."/>
            <person name="Binder M."/>
            <person name="Bloem J."/>
            <person name="Labutti K."/>
            <person name="Salamov A."/>
            <person name="Andreopoulos B."/>
            <person name="Baker S."/>
            <person name="Barry K."/>
            <person name="Bills G."/>
            <person name="Bluhm B."/>
            <person name="Cannon C."/>
            <person name="Castanera R."/>
            <person name="Culley D."/>
            <person name="Daum C."/>
            <person name="Ezra D."/>
            <person name="Gonzalez J."/>
            <person name="Henrissat B."/>
            <person name="Kuo A."/>
            <person name="Liang C."/>
            <person name="Lipzen A."/>
            <person name="Lutzoni F."/>
            <person name="Magnuson J."/>
            <person name="Mondo S."/>
            <person name="Nolan M."/>
            <person name="Ohm R."/>
            <person name="Pangilinan J."/>
            <person name="Park H.-J."/>
            <person name="Ramirez L."/>
            <person name="Alfaro M."/>
            <person name="Sun H."/>
            <person name="Tritt A."/>
            <person name="Yoshinaga Y."/>
            <person name="Zwiers L.-H."/>
            <person name="Turgeon B."/>
            <person name="Goodwin S."/>
            <person name="Spatafora J."/>
            <person name="Crous P."/>
            <person name="Grigoriev I."/>
        </authorList>
    </citation>
    <scope>NUCLEOTIDE SEQUENCE</scope>
    <source>
        <strain evidence="2">SCOH1-5</strain>
    </source>
</reference>
<keyword evidence="3" id="KW-1185">Reference proteome</keyword>
<dbReference type="AlphaFoldDB" id="A0A6A6F2W4"/>
<dbReference type="Gene3D" id="2.130.10.10">
    <property type="entry name" value="YVTN repeat-like/Quinoprotein amine dehydrogenase"/>
    <property type="match status" value="1"/>
</dbReference>
<dbReference type="InterPro" id="IPR015943">
    <property type="entry name" value="WD40/YVTN_repeat-like_dom_sf"/>
</dbReference>
<sequence length="481" mass="52368">MPSADSPALIVARYLKSNNYTQTYEAFIAEAGLPYDAGNVTKGDLDLETLLDEKKNFDIAVKFEKLGVEDANTGWKQPAPTIAKEIDVLPSTSNILSTNVEDFVDEDGSVDEKRRNKSPLMLLRNTQQLLLATTADKRINLLNAGDNTLRTSLSSVHDAPALSTCRLFDNLLLSASMSGQLHLSNLSGKTISQRRDHNKYIVKIATVTHPLRNETIIATAGWDNKVTLYNLPSNDDPPTPPSLPEPFATIPLQTKPEAILFVRHPSNNEPILLLSRTDSNNIFYYSISTPTPRLLGQQNLAPHSNAWVAFTPSSLELCPTDRTLLAVGTSSIPHMKLLIVRLLFPSGDFERSDPQQEGETQLIQSRRALLVAERESAAIQIHATTMAPQTAYSTPAVAWRPDGSGVWVNGDDGAVRGIEASTGKVVCTLRENGHEPGSKVRCLWAGMVRGGAGDGGDGGLQEEREVVVSGGFDRKLIVWGV</sequence>
<dbReference type="OrthoDB" id="1932312at2759"/>
<organism evidence="2 3">
    <name type="scientific">Cercospora zeae-maydis SCOH1-5</name>
    <dbReference type="NCBI Taxonomy" id="717836"/>
    <lineage>
        <taxon>Eukaryota</taxon>
        <taxon>Fungi</taxon>
        <taxon>Dikarya</taxon>
        <taxon>Ascomycota</taxon>
        <taxon>Pezizomycotina</taxon>
        <taxon>Dothideomycetes</taxon>
        <taxon>Dothideomycetidae</taxon>
        <taxon>Mycosphaerellales</taxon>
        <taxon>Mycosphaerellaceae</taxon>
        <taxon>Cercospora</taxon>
    </lineage>
</organism>
<dbReference type="SUPFAM" id="SSF50978">
    <property type="entry name" value="WD40 repeat-like"/>
    <property type="match status" value="1"/>
</dbReference>
<feature type="domain" description="PAC1-like LisH-like dimerisation" evidence="1">
    <location>
        <begin position="12"/>
        <end position="36"/>
    </location>
</feature>
<dbReference type="Proteomes" id="UP000799539">
    <property type="component" value="Unassembled WGS sequence"/>
</dbReference>
<evidence type="ECO:0000313" key="3">
    <source>
        <dbReference type="Proteomes" id="UP000799539"/>
    </source>
</evidence>
<protein>
    <recommendedName>
        <fullName evidence="1">PAC1-like LisH-like dimerisation domain-containing protein</fullName>
    </recommendedName>
</protein>
<evidence type="ECO:0000313" key="2">
    <source>
        <dbReference type="EMBL" id="KAF2206657.1"/>
    </source>
</evidence>
<dbReference type="InterPro" id="IPR006594">
    <property type="entry name" value="LisH"/>
</dbReference>
<dbReference type="InterPro" id="IPR036322">
    <property type="entry name" value="WD40_repeat_dom_sf"/>
</dbReference>
<evidence type="ECO:0000259" key="1">
    <source>
        <dbReference type="Pfam" id="PF24951"/>
    </source>
</evidence>